<comment type="subcellular location">
    <subcellularLocation>
        <location evidence="1">Cell membrane</location>
        <topology evidence="1">Multi-pass membrane protein</topology>
    </subcellularLocation>
</comment>
<dbReference type="InterPro" id="IPR050833">
    <property type="entry name" value="Poly_Biosynth_Transport"/>
</dbReference>
<feature type="transmembrane region" description="Helical" evidence="6">
    <location>
        <begin position="247"/>
        <end position="267"/>
    </location>
</feature>
<evidence type="ECO:0000256" key="2">
    <source>
        <dbReference type="ARBA" id="ARBA00022475"/>
    </source>
</evidence>
<feature type="transmembrane region" description="Helical" evidence="6">
    <location>
        <begin position="379"/>
        <end position="399"/>
    </location>
</feature>
<reference evidence="8" key="1">
    <citation type="journal article" date="2019" name="Int. J. Syst. Evol. Microbiol.">
        <title>The Global Catalogue of Microorganisms (GCM) 10K type strain sequencing project: providing services to taxonomists for standard genome sequencing and annotation.</title>
        <authorList>
            <consortium name="The Broad Institute Genomics Platform"/>
            <consortium name="The Broad Institute Genome Sequencing Center for Infectious Disease"/>
            <person name="Wu L."/>
            <person name="Ma J."/>
        </authorList>
    </citation>
    <scope>NUCLEOTIDE SEQUENCE [LARGE SCALE GENOMIC DNA]</scope>
    <source>
        <strain evidence="8">CCM 8912</strain>
    </source>
</reference>
<proteinExistence type="predicted"/>
<dbReference type="PANTHER" id="PTHR30250:SF11">
    <property type="entry name" value="O-ANTIGEN TRANSPORTER-RELATED"/>
    <property type="match status" value="1"/>
</dbReference>
<protein>
    <submittedName>
        <fullName evidence="7">Flippase</fullName>
    </submittedName>
</protein>
<evidence type="ECO:0000256" key="6">
    <source>
        <dbReference type="SAM" id="Phobius"/>
    </source>
</evidence>
<dbReference type="PANTHER" id="PTHR30250">
    <property type="entry name" value="PST FAMILY PREDICTED COLANIC ACID TRANSPORTER"/>
    <property type="match status" value="1"/>
</dbReference>
<gene>
    <name evidence="7" type="ORF">ACFQ5K_09680</name>
</gene>
<name>A0ABW4D0L4_9LACO</name>
<organism evidence="7 8">
    <name type="scientific">Lacticaseibacillus hegangensis</name>
    <dbReference type="NCBI Taxonomy" id="2486010"/>
    <lineage>
        <taxon>Bacteria</taxon>
        <taxon>Bacillati</taxon>
        <taxon>Bacillota</taxon>
        <taxon>Bacilli</taxon>
        <taxon>Lactobacillales</taxon>
        <taxon>Lactobacillaceae</taxon>
        <taxon>Lacticaseibacillus</taxon>
    </lineage>
</organism>
<sequence>MKVLKNFLYNSSYQLLVIMVPLLSTPYIARVIGSHGVGIYSYTNSLTQYFVLVADLGLTMFGTREIAYVRDNIEKRSAVFWGIVGLQICTTAIAMTLFYCFTNEYAHYHNYLIIQGLQILSLATDVSWYFVGIEDFKDVVLRNALFKILSLLLIFTLVKNPSDLFIYTVIMVATAVLGNMTLWPFMRTRVIAPWKAKIGNPIRYLLPSLALFVPQVAVQIYTVLNKVMLGNMISVTSAGIYDYSDKIIRTILAIVTSIGTVLLPHLASAYAKNDQETIDKYFRKAVEAIAFLSLPLAFGLAAIAPDFVKWFLGSDFRTAGGVVRILAPLVIIMAYSGLFGSALVSIKQTTGYTISVIAGCVVNVILNLLLIPYRGINGAAIATIVSETTVTLIQILWLHRCNFKFDSFIRCYRYLLASILMSIFVIMVQKVVSSNFAGLLVEGMLGVFVYGLLGLLLRFPIFEDITQIFNTIRKKN</sequence>
<dbReference type="EMBL" id="JBHTOK010000072">
    <property type="protein sequence ID" value="MFD1441642.1"/>
    <property type="molecule type" value="Genomic_DNA"/>
</dbReference>
<feature type="transmembrane region" description="Helical" evidence="6">
    <location>
        <begin position="79"/>
        <end position="99"/>
    </location>
</feature>
<keyword evidence="3 6" id="KW-0812">Transmembrane</keyword>
<feature type="transmembrane region" description="Helical" evidence="6">
    <location>
        <begin position="139"/>
        <end position="158"/>
    </location>
</feature>
<feature type="transmembrane region" description="Helical" evidence="6">
    <location>
        <begin position="288"/>
        <end position="305"/>
    </location>
</feature>
<feature type="transmembrane region" description="Helical" evidence="6">
    <location>
        <begin position="351"/>
        <end position="373"/>
    </location>
</feature>
<evidence type="ECO:0000256" key="4">
    <source>
        <dbReference type="ARBA" id="ARBA00022989"/>
    </source>
</evidence>
<keyword evidence="2" id="KW-1003">Cell membrane</keyword>
<evidence type="ECO:0000256" key="1">
    <source>
        <dbReference type="ARBA" id="ARBA00004651"/>
    </source>
</evidence>
<dbReference type="InterPro" id="IPR002797">
    <property type="entry name" value="Polysacc_synth"/>
</dbReference>
<keyword evidence="4 6" id="KW-1133">Transmembrane helix</keyword>
<dbReference type="Pfam" id="PF01943">
    <property type="entry name" value="Polysacc_synt"/>
    <property type="match status" value="1"/>
</dbReference>
<dbReference type="Proteomes" id="UP001597212">
    <property type="component" value="Unassembled WGS sequence"/>
</dbReference>
<keyword evidence="5 6" id="KW-0472">Membrane</keyword>
<accession>A0ABW4D0L4</accession>
<feature type="transmembrane region" description="Helical" evidence="6">
    <location>
        <begin position="164"/>
        <end position="183"/>
    </location>
</feature>
<feature type="transmembrane region" description="Helical" evidence="6">
    <location>
        <begin position="411"/>
        <end position="429"/>
    </location>
</feature>
<feature type="transmembrane region" description="Helical" evidence="6">
    <location>
        <begin position="12"/>
        <end position="29"/>
    </location>
</feature>
<feature type="transmembrane region" description="Helical" evidence="6">
    <location>
        <begin position="435"/>
        <end position="457"/>
    </location>
</feature>
<feature type="transmembrane region" description="Helical" evidence="6">
    <location>
        <begin position="325"/>
        <end position="344"/>
    </location>
</feature>
<evidence type="ECO:0000313" key="7">
    <source>
        <dbReference type="EMBL" id="MFD1441642.1"/>
    </source>
</evidence>
<dbReference type="CDD" id="cd13128">
    <property type="entry name" value="MATE_Wzx_like"/>
    <property type="match status" value="1"/>
</dbReference>
<evidence type="ECO:0000256" key="3">
    <source>
        <dbReference type="ARBA" id="ARBA00022692"/>
    </source>
</evidence>
<evidence type="ECO:0000256" key="5">
    <source>
        <dbReference type="ARBA" id="ARBA00023136"/>
    </source>
</evidence>
<feature type="transmembrane region" description="Helical" evidence="6">
    <location>
        <begin position="111"/>
        <end position="132"/>
    </location>
</feature>
<keyword evidence="8" id="KW-1185">Reference proteome</keyword>
<feature type="transmembrane region" description="Helical" evidence="6">
    <location>
        <begin position="204"/>
        <end position="224"/>
    </location>
</feature>
<comment type="caution">
    <text evidence="7">The sequence shown here is derived from an EMBL/GenBank/DDBJ whole genome shotgun (WGS) entry which is preliminary data.</text>
</comment>
<evidence type="ECO:0000313" key="8">
    <source>
        <dbReference type="Proteomes" id="UP001597212"/>
    </source>
</evidence>
<dbReference type="RefSeq" id="WP_225419375.1">
    <property type="nucleotide sequence ID" value="NZ_JBHTOK010000072.1"/>
</dbReference>